<dbReference type="EMBL" id="QTSX02005065">
    <property type="protein sequence ID" value="KAJ9061477.1"/>
    <property type="molecule type" value="Genomic_DNA"/>
</dbReference>
<gene>
    <name evidence="1" type="ORF">DSO57_1020329</name>
</gene>
<accession>A0ACC2SGE8</accession>
<name>A0ACC2SGE8_9FUNG</name>
<evidence type="ECO:0000313" key="1">
    <source>
        <dbReference type="EMBL" id="KAJ9061477.1"/>
    </source>
</evidence>
<protein>
    <submittedName>
        <fullName evidence="1">Uncharacterized protein</fullName>
    </submittedName>
</protein>
<dbReference type="Proteomes" id="UP001165960">
    <property type="component" value="Unassembled WGS sequence"/>
</dbReference>
<reference evidence="1" key="1">
    <citation type="submission" date="2022-04" db="EMBL/GenBank/DDBJ databases">
        <title>Genome of the entomopathogenic fungus Entomophthora muscae.</title>
        <authorList>
            <person name="Elya C."/>
            <person name="Lovett B.R."/>
            <person name="Lee E."/>
            <person name="Macias A.M."/>
            <person name="Hajek A.E."/>
            <person name="De Bivort B.L."/>
            <person name="Kasson M.T."/>
            <person name="De Fine Licht H.H."/>
            <person name="Stajich J.E."/>
        </authorList>
    </citation>
    <scope>NUCLEOTIDE SEQUENCE</scope>
    <source>
        <strain evidence="1">Berkeley</strain>
    </source>
</reference>
<comment type="caution">
    <text evidence="1">The sequence shown here is derived from an EMBL/GenBank/DDBJ whole genome shotgun (WGS) entry which is preliminary data.</text>
</comment>
<organism evidence="1 2">
    <name type="scientific">Entomophthora muscae</name>
    <dbReference type="NCBI Taxonomy" id="34485"/>
    <lineage>
        <taxon>Eukaryota</taxon>
        <taxon>Fungi</taxon>
        <taxon>Fungi incertae sedis</taxon>
        <taxon>Zoopagomycota</taxon>
        <taxon>Entomophthoromycotina</taxon>
        <taxon>Entomophthoromycetes</taxon>
        <taxon>Entomophthorales</taxon>
        <taxon>Entomophthoraceae</taxon>
        <taxon>Entomophthora</taxon>
    </lineage>
</organism>
<keyword evidence="2" id="KW-1185">Reference proteome</keyword>
<evidence type="ECO:0000313" key="2">
    <source>
        <dbReference type="Proteomes" id="UP001165960"/>
    </source>
</evidence>
<sequence>MSSQKYQPLKDTDPSELPQESSIYSSESANNVNEQESVPIIESYHSLSDSEDDDQEDTPQSSPQIEALGLQAHPLQNQNTIEIYQIPAPLANATDEEEKPEPIHPRAIGMGNDGVFANLAAKPTTGSLRGGANSGSDQPPAFSPTGEDGETNPAGPLPDYDEAMQEPSPPHFDDAIAHATSLSGLQIDDLLVEGLPVGGLLSFAWNALVSQLFQFVGFLLTYLLHINHAGRLGSITGLGITLLSFGVKLRYKILNPDAVSARDDADDFSFVLGNRGDDVPNSAIWLAYMLMIVGWVIVLKSVTEYIRLRKERSAILHCPEAAITQ</sequence>
<proteinExistence type="predicted"/>